<evidence type="ECO:0000259" key="4">
    <source>
        <dbReference type="PROSITE" id="PS51842"/>
    </source>
</evidence>
<dbReference type="Pfam" id="PF00038">
    <property type="entry name" value="Filament"/>
    <property type="match status" value="1"/>
</dbReference>
<keyword evidence="6" id="KW-1185">Reference proteome</keyword>
<feature type="domain" description="IF rod" evidence="4">
    <location>
        <begin position="85"/>
        <end position="396"/>
    </location>
</feature>
<protein>
    <submittedName>
        <fullName evidence="5 7">Keratin, type I cytoskeletal 19-like</fullName>
    </submittedName>
</protein>
<feature type="coiled-coil region" evidence="3">
    <location>
        <begin position="89"/>
        <end position="123"/>
    </location>
</feature>
<reference evidence="5" key="1">
    <citation type="submission" date="2023-09" db="UniProtKB">
        <authorList>
            <consortium name="Ensembl"/>
        </authorList>
    </citation>
    <scope>IDENTIFICATION</scope>
</reference>
<dbReference type="GeneID" id="103362535"/>
<evidence type="ECO:0000313" key="6">
    <source>
        <dbReference type="Proteomes" id="UP000694891"/>
    </source>
</evidence>
<dbReference type="AlphaFoldDB" id="A0A3B5AUB7"/>
<dbReference type="PANTHER" id="PTHR23239">
    <property type="entry name" value="INTERMEDIATE FILAMENT"/>
    <property type="match status" value="1"/>
</dbReference>
<evidence type="ECO:0000313" key="7">
    <source>
        <dbReference type="RefSeq" id="XP_008287138.1"/>
    </source>
</evidence>
<dbReference type="PANTHER" id="PTHR23239:SF180">
    <property type="entry name" value="KERATIN, TYPE I CYTOSKELETAL 17"/>
    <property type="match status" value="1"/>
</dbReference>
<proteinExistence type="predicted"/>
<evidence type="ECO:0000256" key="1">
    <source>
        <dbReference type="ARBA" id="ARBA00022754"/>
    </source>
</evidence>
<dbReference type="InterPro" id="IPR039008">
    <property type="entry name" value="IF_rod_dom"/>
</dbReference>
<name>A0A3B5AUB7_9TELE</name>
<dbReference type="Ensembl" id="ENSSPAT00000024874.1">
    <property type="protein sequence ID" value="ENSSPAP00000024470.1"/>
    <property type="gene ID" value="ENSSPAG00000018499.1"/>
</dbReference>
<evidence type="ECO:0000256" key="3">
    <source>
        <dbReference type="SAM" id="Coils"/>
    </source>
</evidence>
<accession>A0A3B5AUB7</accession>
<dbReference type="RefSeq" id="XP_008287138.1">
    <property type="nucleotide sequence ID" value="XM_008288916.1"/>
</dbReference>
<keyword evidence="1" id="KW-0403">Intermediate filament</keyword>
<dbReference type="Proteomes" id="UP000694891">
    <property type="component" value="Unplaced"/>
</dbReference>
<dbReference type="InterPro" id="IPR002957">
    <property type="entry name" value="Keratin_I"/>
</dbReference>
<dbReference type="PRINTS" id="PR01248">
    <property type="entry name" value="TYPE1KERATIN"/>
</dbReference>
<gene>
    <name evidence="7" type="primary">LOC103362535</name>
</gene>
<dbReference type="PROSITE" id="PS51842">
    <property type="entry name" value="IF_ROD_2"/>
    <property type="match status" value="1"/>
</dbReference>
<evidence type="ECO:0000313" key="5">
    <source>
        <dbReference type="Ensembl" id="ENSSPAP00000024470.1"/>
    </source>
</evidence>
<keyword evidence="2 3" id="KW-0175">Coiled coil</keyword>
<evidence type="ECO:0000256" key="2">
    <source>
        <dbReference type="ARBA" id="ARBA00023054"/>
    </source>
</evidence>
<reference evidence="7" key="2">
    <citation type="submission" date="2025-04" db="UniProtKB">
        <authorList>
            <consortium name="RefSeq"/>
        </authorList>
    </citation>
    <scope>IDENTIFICATION</scope>
</reference>
<sequence>MAFTQQSISSARSISSASLAGGWMQQGRMSTGPFAIQRAASVYGGGDSYGVRISKSTSAFSADSLSAFGGSFGSSSGGSAVIGDEKLTMQNLNDRLASYLGKVRSLESANRKLELQIKEFYEKRAPSVASDHAGYFATIAGLREQIARRHSANQSIILQIDNAQLAAEDFRVKYEVEMNMRSTVEADVARLRGVRDSLTLGIGDMEMRLESLKEELVYMKKNHEEEMRQMRVQQSGNVNVEVDSAQSVDLSKVLEEMREQYESVAVKNKLELEKWFQARVDSLQTQILTQTTTVKESSSQLSELKRSYQTLEISRQSLYTEIQLLQQNLEEVKSRYSIQLSQLQMTITSLETELQQLRVSIEQQQISYNQLLDIKMRLELEIAEYRRLLEGEQIVQKKSVVISKVVEKVEEHKPHVERRVKTIVEEIIDGKVVSSAVDTQVETVQ</sequence>
<dbReference type="OrthoDB" id="2441647at2759"/>
<dbReference type="Gene3D" id="1.20.5.1160">
    <property type="entry name" value="Vasodilator-stimulated phosphoprotein"/>
    <property type="match status" value="1"/>
</dbReference>
<dbReference type="GO" id="GO:0005198">
    <property type="term" value="F:structural molecule activity"/>
    <property type="evidence" value="ECO:0007669"/>
    <property type="project" value="InterPro"/>
</dbReference>
<organism evidence="5">
    <name type="scientific">Stegastes partitus</name>
    <name type="common">bicolor damselfish</name>
    <dbReference type="NCBI Taxonomy" id="144197"/>
    <lineage>
        <taxon>Eukaryota</taxon>
        <taxon>Metazoa</taxon>
        <taxon>Chordata</taxon>
        <taxon>Craniata</taxon>
        <taxon>Vertebrata</taxon>
        <taxon>Euteleostomi</taxon>
        <taxon>Actinopterygii</taxon>
        <taxon>Neopterygii</taxon>
        <taxon>Teleostei</taxon>
        <taxon>Neoteleostei</taxon>
        <taxon>Acanthomorphata</taxon>
        <taxon>Ovalentaria</taxon>
        <taxon>Pomacentridae</taxon>
        <taxon>Stegastes</taxon>
    </lineage>
</organism>
<dbReference type="SMART" id="SM01391">
    <property type="entry name" value="Filament"/>
    <property type="match status" value="1"/>
</dbReference>
<dbReference type="Gene3D" id="1.20.5.170">
    <property type="match status" value="1"/>
</dbReference>
<dbReference type="GeneTree" id="ENSGT00950000182969"/>
<dbReference type="GO" id="GO:0005882">
    <property type="term" value="C:intermediate filament"/>
    <property type="evidence" value="ECO:0007669"/>
    <property type="project" value="UniProtKB-KW"/>
</dbReference>
<feature type="coiled-coil region" evidence="3">
    <location>
        <begin position="202"/>
        <end position="233"/>
    </location>
</feature>
<dbReference type="SUPFAM" id="SSF64593">
    <property type="entry name" value="Intermediate filament protein, coiled coil region"/>
    <property type="match status" value="2"/>
</dbReference>
<dbReference type="STRING" id="144197.ENSSPAP00000024470"/>
<feature type="coiled-coil region" evidence="3">
    <location>
        <begin position="294"/>
        <end position="388"/>
    </location>
</feature>
<dbReference type="Gene3D" id="1.20.5.500">
    <property type="entry name" value="Single helix bin"/>
    <property type="match status" value="1"/>
</dbReference>